<dbReference type="EC" id="5.3.2.8" evidence="3"/>
<name>A0A545T685_9GAMM</name>
<dbReference type="EMBL" id="VHSG01000019">
    <property type="protein sequence ID" value="TQV72747.1"/>
    <property type="molecule type" value="Genomic_DNA"/>
</dbReference>
<dbReference type="SUPFAM" id="SSF54506">
    <property type="entry name" value="Diaminopimelate epimerase-like"/>
    <property type="match status" value="2"/>
</dbReference>
<dbReference type="GO" id="GO:0016853">
    <property type="term" value="F:isomerase activity"/>
    <property type="evidence" value="ECO:0007669"/>
    <property type="project" value="UniProtKB-KW"/>
</dbReference>
<dbReference type="Pfam" id="PF04303">
    <property type="entry name" value="PrpF"/>
    <property type="match status" value="1"/>
</dbReference>
<dbReference type="OrthoDB" id="9779763at2"/>
<evidence type="ECO:0000256" key="1">
    <source>
        <dbReference type="ARBA" id="ARBA00007673"/>
    </source>
</evidence>
<dbReference type="PANTHER" id="PTHR43709:SF3">
    <property type="entry name" value="ISOMERASE YBHH-RELATED"/>
    <property type="match status" value="1"/>
</dbReference>
<organism evidence="3 4">
    <name type="scientific">Exilibacterium tricleocarpae</name>
    <dbReference type="NCBI Taxonomy" id="2591008"/>
    <lineage>
        <taxon>Bacteria</taxon>
        <taxon>Pseudomonadati</taxon>
        <taxon>Pseudomonadota</taxon>
        <taxon>Gammaproteobacteria</taxon>
        <taxon>Cellvibrionales</taxon>
        <taxon>Cellvibrionaceae</taxon>
        <taxon>Exilibacterium</taxon>
    </lineage>
</organism>
<dbReference type="Gene3D" id="3.10.310.10">
    <property type="entry name" value="Diaminopimelate Epimerase, Chain A, domain 1"/>
    <property type="match status" value="2"/>
</dbReference>
<gene>
    <name evidence="3" type="ORF">FKG94_18695</name>
</gene>
<evidence type="ECO:0000256" key="2">
    <source>
        <dbReference type="ARBA" id="ARBA00023235"/>
    </source>
</evidence>
<keyword evidence="2 3" id="KW-0413">Isomerase</keyword>
<keyword evidence="4" id="KW-1185">Reference proteome</keyword>
<proteinExistence type="inferred from homology"/>
<sequence>MQIRGGSSKGVYFHRGDLPQDMGLREQVLLAAMAGVDARDPRQIDGLGGAHPLTSKVAVVGPSLRDDADIDYLFVQVVVGEGRVDITPNCGNILAGVGPYALERGLVAAADTETLVRVHMENTGKLCELTMQTPQGRVTYAGDARIDGVPGTAAPIICNFLDVAGSVCGALLPTGNVLDTIDSIAVTCIDNGMPVVVVRAESLGVTGYETVETLNGDDPFKQRLESLRLQAGAMMGLGDVSRQVIPKVTLIAAPQCGGDVCTRSFIPHVCHSAIGVLGAVSVGTACVLPGSVAQDMLQNRARNGGRLSLEHPSGECSVELTLDGPPDAPQVGKAGVLRTARLISRGEVFIPE</sequence>
<dbReference type="InterPro" id="IPR007400">
    <property type="entry name" value="PrpF-like"/>
</dbReference>
<dbReference type="AlphaFoldDB" id="A0A545T685"/>
<reference evidence="3 4" key="1">
    <citation type="submission" date="2019-06" db="EMBL/GenBank/DDBJ databases">
        <title>Whole genome sequence for Cellvibrionaceae sp. R142.</title>
        <authorList>
            <person name="Wang G."/>
        </authorList>
    </citation>
    <scope>NUCLEOTIDE SEQUENCE [LARGE SCALE GENOMIC DNA]</scope>
    <source>
        <strain evidence="3 4">R142</strain>
    </source>
</reference>
<evidence type="ECO:0000313" key="4">
    <source>
        <dbReference type="Proteomes" id="UP000319732"/>
    </source>
</evidence>
<dbReference type="PANTHER" id="PTHR43709">
    <property type="entry name" value="ACONITATE ISOMERASE-RELATED"/>
    <property type="match status" value="1"/>
</dbReference>
<dbReference type="Proteomes" id="UP000319732">
    <property type="component" value="Unassembled WGS sequence"/>
</dbReference>
<evidence type="ECO:0000313" key="3">
    <source>
        <dbReference type="EMBL" id="TQV72747.1"/>
    </source>
</evidence>
<comment type="similarity">
    <text evidence="1">Belongs to the PrpF family.</text>
</comment>
<comment type="caution">
    <text evidence="3">The sequence shown here is derived from an EMBL/GenBank/DDBJ whole genome shotgun (WGS) entry which is preliminary data.</text>
</comment>
<dbReference type="InterPro" id="IPR047687">
    <property type="entry name" value="OMA_tautomer-like"/>
</dbReference>
<protein>
    <submittedName>
        <fullName evidence="3">4-oxalomesaconate tautomerase</fullName>
        <ecNumber evidence="3">5.3.2.8</ecNumber>
    </submittedName>
</protein>
<dbReference type="NCBIfam" id="NF033377">
    <property type="entry name" value="OMA_tautomer"/>
    <property type="match status" value="1"/>
</dbReference>
<accession>A0A545T685</accession>